<dbReference type="AlphaFoldDB" id="A0A401IMQ8"/>
<protein>
    <recommendedName>
        <fullName evidence="10">L-threonylcarbamoyladenylate synthase</fullName>
        <ecNumber evidence="3">2.7.7.87</ecNumber>
    </recommendedName>
    <alternativeName>
        <fullName evidence="10">L-threonylcarbamoyladenylate synthase</fullName>
    </alternativeName>
</protein>
<evidence type="ECO:0000256" key="3">
    <source>
        <dbReference type="ARBA" id="ARBA00012584"/>
    </source>
</evidence>
<evidence type="ECO:0000256" key="10">
    <source>
        <dbReference type="ARBA" id="ARBA00029774"/>
    </source>
</evidence>
<evidence type="ECO:0000313" key="14">
    <source>
        <dbReference type="Proteomes" id="UP000287247"/>
    </source>
</evidence>
<evidence type="ECO:0000259" key="12">
    <source>
        <dbReference type="PROSITE" id="PS51163"/>
    </source>
</evidence>
<accession>A0A401IMQ8</accession>
<dbReference type="OrthoDB" id="9814580at2"/>
<dbReference type="RefSeq" id="WP_124973802.1">
    <property type="nucleotide sequence ID" value="NZ_BDQK01000017.1"/>
</dbReference>
<evidence type="ECO:0000256" key="6">
    <source>
        <dbReference type="ARBA" id="ARBA00022694"/>
    </source>
</evidence>
<sequence length="199" mass="21767">MPKISQFELIESAIKGKVVSFPTDTVPALAVLPENSSLIFATKKRPPDKPLILMGSSSQEVWQYVTGTPEELKIWQQIAQDYWPGPLTLVLPASSLVPAAMNPIDSTTIGIRIPNHKTALAILSKTGCLATTSANLSGQPPLEKMGQIAKNFPDVWTLEENSLKDMEKYGSGLPSTVAKWKDKGWKILRQGSVRIVNDE</sequence>
<comment type="similarity">
    <text evidence="2">Belongs to the SUA5 family.</text>
</comment>
<evidence type="ECO:0000256" key="5">
    <source>
        <dbReference type="ARBA" id="ARBA00022679"/>
    </source>
</evidence>
<proteinExistence type="inferred from homology"/>
<evidence type="ECO:0000256" key="2">
    <source>
        <dbReference type="ARBA" id="ARBA00007663"/>
    </source>
</evidence>
<dbReference type="EC" id="2.7.7.87" evidence="3"/>
<dbReference type="PANTHER" id="PTHR17490:SF16">
    <property type="entry name" value="THREONYLCARBAMOYL-AMP SYNTHASE"/>
    <property type="match status" value="1"/>
</dbReference>
<comment type="subcellular location">
    <subcellularLocation>
        <location evidence="1">Cytoplasm</location>
    </subcellularLocation>
</comment>
<evidence type="ECO:0000256" key="1">
    <source>
        <dbReference type="ARBA" id="ARBA00004496"/>
    </source>
</evidence>
<comment type="caution">
    <text evidence="13">The sequence shown here is derived from an EMBL/GenBank/DDBJ whole genome shotgun (WGS) entry which is preliminary data.</text>
</comment>
<dbReference type="EMBL" id="BDQK01000017">
    <property type="protein sequence ID" value="GBF82529.1"/>
    <property type="molecule type" value="Genomic_DNA"/>
</dbReference>
<dbReference type="InterPro" id="IPR050156">
    <property type="entry name" value="TC-AMP_synthase_SUA5"/>
</dbReference>
<keyword evidence="8" id="KW-0547">Nucleotide-binding</keyword>
<feature type="domain" description="YrdC-like" evidence="12">
    <location>
        <begin position="1"/>
        <end position="193"/>
    </location>
</feature>
<dbReference type="SUPFAM" id="SSF55821">
    <property type="entry name" value="YrdC/RibB"/>
    <property type="match status" value="1"/>
</dbReference>
<dbReference type="PROSITE" id="PS51163">
    <property type="entry name" value="YRDC"/>
    <property type="match status" value="1"/>
</dbReference>
<dbReference type="InterPro" id="IPR006070">
    <property type="entry name" value="Sua5-like_dom"/>
</dbReference>
<dbReference type="GO" id="GO:0005524">
    <property type="term" value="F:ATP binding"/>
    <property type="evidence" value="ECO:0007669"/>
    <property type="project" value="UniProtKB-KW"/>
</dbReference>
<keyword evidence="4" id="KW-0963">Cytoplasm</keyword>
<keyword evidence="14" id="KW-1185">Reference proteome</keyword>
<keyword evidence="7" id="KW-0548">Nucleotidyltransferase</keyword>
<comment type="catalytic activity">
    <reaction evidence="11">
        <text>L-threonine + hydrogencarbonate + ATP = L-threonylcarbamoyladenylate + diphosphate + H2O</text>
        <dbReference type="Rhea" id="RHEA:36407"/>
        <dbReference type="ChEBI" id="CHEBI:15377"/>
        <dbReference type="ChEBI" id="CHEBI:17544"/>
        <dbReference type="ChEBI" id="CHEBI:30616"/>
        <dbReference type="ChEBI" id="CHEBI:33019"/>
        <dbReference type="ChEBI" id="CHEBI:57926"/>
        <dbReference type="ChEBI" id="CHEBI:73682"/>
        <dbReference type="EC" id="2.7.7.87"/>
    </reaction>
</comment>
<evidence type="ECO:0000256" key="11">
    <source>
        <dbReference type="ARBA" id="ARBA00048366"/>
    </source>
</evidence>
<evidence type="ECO:0000256" key="7">
    <source>
        <dbReference type="ARBA" id="ARBA00022695"/>
    </source>
</evidence>
<dbReference type="PANTHER" id="PTHR17490">
    <property type="entry name" value="SUA5"/>
    <property type="match status" value="1"/>
</dbReference>
<keyword evidence="9" id="KW-0067">ATP-binding</keyword>
<dbReference type="Gene3D" id="3.90.870.10">
    <property type="entry name" value="DHBP synthase"/>
    <property type="match status" value="1"/>
</dbReference>
<keyword evidence="5" id="KW-0808">Transferase</keyword>
<dbReference type="GO" id="GO:0000049">
    <property type="term" value="F:tRNA binding"/>
    <property type="evidence" value="ECO:0007669"/>
    <property type="project" value="TreeGrafter"/>
</dbReference>
<evidence type="ECO:0000256" key="8">
    <source>
        <dbReference type="ARBA" id="ARBA00022741"/>
    </source>
</evidence>
<dbReference type="GO" id="GO:0006450">
    <property type="term" value="P:regulation of translational fidelity"/>
    <property type="evidence" value="ECO:0007669"/>
    <property type="project" value="TreeGrafter"/>
</dbReference>
<dbReference type="GO" id="GO:0005737">
    <property type="term" value="C:cytoplasm"/>
    <property type="evidence" value="ECO:0007669"/>
    <property type="project" value="UniProtKB-SubCell"/>
</dbReference>
<dbReference type="GO" id="GO:0061710">
    <property type="term" value="F:L-threonylcarbamoyladenylate synthase"/>
    <property type="evidence" value="ECO:0007669"/>
    <property type="project" value="UniProtKB-EC"/>
</dbReference>
<evidence type="ECO:0000256" key="9">
    <source>
        <dbReference type="ARBA" id="ARBA00022840"/>
    </source>
</evidence>
<keyword evidence="6" id="KW-0819">tRNA processing</keyword>
<gene>
    <name evidence="13" type="ORF">AsFPU1_3959</name>
</gene>
<evidence type="ECO:0000313" key="13">
    <source>
        <dbReference type="EMBL" id="GBF82529.1"/>
    </source>
</evidence>
<dbReference type="Proteomes" id="UP000287247">
    <property type="component" value="Unassembled WGS sequence"/>
</dbReference>
<evidence type="ECO:0000256" key="4">
    <source>
        <dbReference type="ARBA" id="ARBA00022490"/>
    </source>
</evidence>
<dbReference type="Pfam" id="PF01300">
    <property type="entry name" value="Sua5_yciO_yrdC"/>
    <property type="match status" value="1"/>
</dbReference>
<dbReference type="GO" id="GO:0003725">
    <property type="term" value="F:double-stranded RNA binding"/>
    <property type="evidence" value="ECO:0007669"/>
    <property type="project" value="InterPro"/>
</dbReference>
<dbReference type="GO" id="GO:0008033">
    <property type="term" value="P:tRNA processing"/>
    <property type="evidence" value="ECO:0007669"/>
    <property type="project" value="UniProtKB-KW"/>
</dbReference>
<reference evidence="14" key="1">
    <citation type="submission" date="2017-05" db="EMBL/GenBank/DDBJ databases">
        <title>Physiological properties and genetic analysis related to exopolysaccharide production of fresh-water unicellular cyanobacterium Aphanothece sacrum, Suizenji Nori, that has been cultured as a food source in Japan.</title>
        <authorList>
            <person name="Kanesaki Y."/>
            <person name="Yoshikawa S."/>
            <person name="Ohki K."/>
        </authorList>
    </citation>
    <scope>NUCLEOTIDE SEQUENCE [LARGE SCALE GENOMIC DNA]</scope>
    <source>
        <strain evidence="14">FPU1</strain>
    </source>
</reference>
<organism evidence="13 14">
    <name type="scientific">Aphanothece sacrum FPU1</name>
    <dbReference type="NCBI Taxonomy" id="1920663"/>
    <lineage>
        <taxon>Bacteria</taxon>
        <taxon>Bacillati</taxon>
        <taxon>Cyanobacteriota</taxon>
        <taxon>Cyanophyceae</taxon>
        <taxon>Oscillatoriophycideae</taxon>
        <taxon>Chroococcales</taxon>
        <taxon>Aphanothecaceae</taxon>
        <taxon>Aphanothece</taxon>
    </lineage>
</organism>
<name>A0A401IMQ8_APHSA</name>
<dbReference type="InterPro" id="IPR017945">
    <property type="entry name" value="DHBP_synth_RibB-like_a/b_dom"/>
</dbReference>